<keyword evidence="1" id="KW-0732">Signal</keyword>
<dbReference type="OrthoDB" id="8780233at2"/>
<evidence type="ECO:0000313" key="3">
    <source>
        <dbReference type="Proteomes" id="UP000001739"/>
    </source>
</evidence>
<gene>
    <name evidence="2" type="ordered locus">Bphyt_6108</name>
</gene>
<proteinExistence type="predicted"/>
<evidence type="ECO:0000313" key="2">
    <source>
        <dbReference type="EMBL" id="ACD20437.1"/>
    </source>
</evidence>
<dbReference type="eggNOG" id="ENOG5030WZ6">
    <property type="taxonomic scope" value="Bacteria"/>
</dbReference>
<reference evidence="2 3" key="1">
    <citation type="journal article" date="2011" name="J. Bacteriol.">
        <title>Complete genome sequence of the plant growth-promoting endophyte Burkholderia phytofirmans strain PsJN.</title>
        <authorList>
            <person name="Weilharter A."/>
            <person name="Mitter B."/>
            <person name="Shin M.V."/>
            <person name="Chain P.S."/>
            <person name="Nowak J."/>
            <person name="Sessitsch A."/>
        </authorList>
    </citation>
    <scope>NUCLEOTIDE SEQUENCE [LARGE SCALE GENOMIC DNA]</scope>
    <source>
        <strain evidence="3">DSM 17436 / LMG 22146 / PsJN</strain>
    </source>
</reference>
<name>B2TAT7_PARPJ</name>
<protein>
    <submittedName>
        <fullName evidence="2">Uncharacterized protein</fullName>
    </submittedName>
</protein>
<sequence precursor="true">MILNKKILLYSLMVFCNLCHAADVVIFDSPNLIAVTSENSLRGYYGALEKGASCMFFFTADLKNSKKTSDGLYSTFDVATYALNSEQFLYAKRDVRFDTPGKLYVMGDQWIIKTDAEPPGCGGAVGFFHLGPYDHDATRYYVSRKIPALGLDIVTRKTFFHDKRGRSFLKRKTYLTAGDVVAVLKQDGVYFFVRHTDPDYFNPAPGKVTAGWVRSTDLNDPFPSMAKH</sequence>
<dbReference type="KEGG" id="bpy:Bphyt_6108"/>
<evidence type="ECO:0000256" key="1">
    <source>
        <dbReference type="SAM" id="SignalP"/>
    </source>
</evidence>
<dbReference type="HOGENOM" id="CLU_1118506_0_0_4"/>
<accession>B2TAT7</accession>
<dbReference type="EMBL" id="CP001053">
    <property type="protein sequence ID" value="ACD20437.1"/>
    <property type="molecule type" value="Genomic_DNA"/>
</dbReference>
<dbReference type="AlphaFoldDB" id="B2TAT7"/>
<dbReference type="STRING" id="398527.Bphyt_6108"/>
<feature type="chain" id="PRO_5002780667" evidence="1">
    <location>
        <begin position="22"/>
        <end position="228"/>
    </location>
</feature>
<organism evidence="2 3">
    <name type="scientific">Paraburkholderia phytofirmans (strain DSM 17436 / LMG 22146 / PsJN)</name>
    <name type="common">Burkholderia phytofirmans</name>
    <dbReference type="NCBI Taxonomy" id="398527"/>
    <lineage>
        <taxon>Bacteria</taxon>
        <taxon>Pseudomonadati</taxon>
        <taxon>Pseudomonadota</taxon>
        <taxon>Betaproteobacteria</taxon>
        <taxon>Burkholderiales</taxon>
        <taxon>Burkholderiaceae</taxon>
        <taxon>Paraburkholderia</taxon>
    </lineage>
</organism>
<dbReference type="RefSeq" id="WP_012427945.1">
    <property type="nucleotide sequence ID" value="NC_010676.1"/>
</dbReference>
<dbReference type="Proteomes" id="UP000001739">
    <property type="component" value="Chromosome 2"/>
</dbReference>
<feature type="signal peptide" evidence="1">
    <location>
        <begin position="1"/>
        <end position="21"/>
    </location>
</feature>